<dbReference type="RefSeq" id="WP_344959983.1">
    <property type="nucleotide sequence ID" value="NZ_BAABCX010000008.1"/>
</dbReference>
<dbReference type="Proteomes" id="UP001500795">
    <property type="component" value="Unassembled WGS sequence"/>
</dbReference>
<dbReference type="Pfam" id="PF13607">
    <property type="entry name" value="Succ_CoA_lig"/>
    <property type="match status" value="1"/>
</dbReference>
<dbReference type="SUPFAM" id="SSF56059">
    <property type="entry name" value="Glutathione synthetase ATP-binding domain-like"/>
    <property type="match status" value="1"/>
</dbReference>
<dbReference type="CDD" id="cd04301">
    <property type="entry name" value="NAT_SF"/>
    <property type="match status" value="1"/>
</dbReference>
<gene>
    <name evidence="5" type="ORF">GCM10022394_33400</name>
</gene>
<comment type="caution">
    <text evidence="5">The sequence shown here is derived from an EMBL/GenBank/DDBJ whole genome shotgun (WGS) entry which is preliminary data.</text>
</comment>
<evidence type="ECO:0000256" key="3">
    <source>
        <dbReference type="ARBA" id="ARBA00022840"/>
    </source>
</evidence>
<dbReference type="Gene3D" id="3.30.470.20">
    <property type="entry name" value="ATP-grasp fold, B domain"/>
    <property type="match status" value="1"/>
</dbReference>
<dbReference type="SUPFAM" id="SSF52210">
    <property type="entry name" value="Succinyl-CoA synthetase domains"/>
    <property type="match status" value="2"/>
</dbReference>
<dbReference type="InterPro" id="IPR032875">
    <property type="entry name" value="Succ_CoA_lig_flav_dom"/>
</dbReference>
<dbReference type="Pfam" id="PF13380">
    <property type="entry name" value="CoA_binding_2"/>
    <property type="match status" value="1"/>
</dbReference>
<dbReference type="InterPro" id="IPR036291">
    <property type="entry name" value="NAD(P)-bd_dom_sf"/>
</dbReference>
<keyword evidence="3" id="KW-0067">ATP-binding</keyword>
<dbReference type="PANTHER" id="PTHR43334:SF1">
    <property type="entry name" value="3-HYDROXYPROPIONATE--COA LIGASE [ADP-FORMING]"/>
    <property type="match status" value="1"/>
</dbReference>
<dbReference type="PROSITE" id="PS51186">
    <property type="entry name" value="GNAT"/>
    <property type="match status" value="1"/>
</dbReference>
<keyword evidence="1 5" id="KW-0436">Ligase</keyword>
<dbReference type="Pfam" id="PF13549">
    <property type="entry name" value="ATP-grasp_5"/>
    <property type="match status" value="1"/>
</dbReference>
<accession>A0ABP6WEA3</accession>
<keyword evidence="6" id="KW-1185">Reference proteome</keyword>
<dbReference type="EMBL" id="BAABCX010000008">
    <property type="protein sequence ID" value="GAA3550580.1"/>
    <property type="molecule type" value="Genomic_DNA"/>
</dbReference>
<dbReference type="GO" id="GO:0016874">
    <property type="term" value="F:ligase activity"/>
    <property type="evidence" value="ECO:0007669"/>
    <property type="project" value="UniProtKB-KW"/>
</dbReference>
<dbReference type="InterPro" id="IPR051538">
    <property type="entry name" value="Acyl-CoA_Synth/Transferase"/>
</dbReference>
<evidence type="ECO:0000313" key="5">
    <source>
        <dbReference type="EMBL" id="GAA3550580.1"/>
    </source>
</evidence>
<keyword evidence="2" id="KW-0547">Nucleotide-binding</keyword>
<dbReference type="SUPFAM" id="SSF51735">
    <property type="entry name" value="NAD(P)-binding Rossmann-fold domains"/>
    <property type="match status" value="1"/>
</dbReference>
<organism evidence="5 6">
    <name type="scientific">Zobellella aerophila</name>
    <dbReference type="NCBI Taxonomy" id="870480"/>
    <lineage>
        <taxon>Bacteria</taxon>
        <taxon>Pseudomonadati</taxon>
        <taxon>Pseudomonadota</taxon>
        <taxon>Gammaproteobacteria</taxon>
        <taxon>Aeromonadales</taxon>
        <taxon>Aeromonadaceae</taxon>
        <taxon>Zobellella</taxon>
    </lineage>
</organism>
<dbReference type="Gene3D" id="3.40.630.30">
    <property type="match status" value="1"/>
</dbReference>
<dbReference type="Gene3D" id="3.40.50.720">
    <property type="entry name" value="NAD(P)-binding Rossmann-like Domain"/>
    <property type="match status" value="1"/>
</dbReference>
<sequence length="886" mass="95981">MPLQGLDALFRPASIAVIGASHRTQGAGHLVMKNLLAGNFSGPVMPINPKYDAVAGVMAYPDIASLPRVPDLAIICTPAEKNPGIIEALGQKGCKAAIILAAGTLPGPLAQMKKLARHYQMRLLGPNSMGVILPHLGLNVSFAPFPAKPGRIAFVSQSAAVCATILDWARHNDIGFSHFISLGDACDIDFAQLLDYLTRDRHTNAILLYMDAIQDARTFMSAARAASRNKAVLVVKSGKTRFGAQLGHLHTGGDVGLDAAYDAAIRRAGMLRVRDTHDLFAAVETLNHAQSLRGERLVILTNGGGPAIMAIDTLLARGGKLASLSDVTLAALDQVLPTAWSHTNPIDIVGDAPVARYVDSLKTLLESDDFDAILLMHAPSAAVSSTQVAKALIEVIRQHPRARRFNILTNWSGETSVFEARRCFTEAGIPTYRTPESAAGAFMHLVEYRRNQKLLMETPVSISDMPNDIDTVRGLIRHALDAGILSLDTHEVSNLMAGYGIQTLPTWIASDASEATHIAGQVGYPVAIKLRSPDIPHKSDVSGVMLNLRSAVEVAQAADGILDRVRQTYPGARISGLQVQRMARRAGALELHIGVRSDPVFGPIILLGDGGVDWEGEEQAAVALPPLNMTLARYLVIHALKSGKIREQRSQQPLDIPAICRVLSQVSHLIINHPEIISLDIHPLLVSGNELVALDVNMKLSPYEGEGQARLAIRPYPKEWEESAQLKDGSPIVLRPILPEDEPAHKDFVGHVSDEDRYKRFFADVVIGHEELAHMTQIDYDREMAFVAVALDGDILGVVRAVSDPDNQDAEFAILVRSDLKGIGLGRLLMEKIIRYAKSRGLGMLSAVTMPSNRGMLVLARKLGFKVEMHLEDGIVELRLPLHEQG</sequence>
<feature type="domain" description="N-acetyltransferase" evidence="4">
    <location>
        <begin position="732"/>
        <end position="883"/>
    </location>
</feature>
<dbReference type="InterPro" id="IPR003781">
    <property type="entry name" value="CoA-bd"/>
</dbReference>
<dbReference type="InterPro" id="IPR000182">
    <property type="entry name" value="GNAT_dom"/>
</dbReference>
<dbReference type="Gene3D" id="3.30.1490.20">
    <property type="entry name" value="ATP-grasp fold, A domain"/>
    <property type="match status" value="1"/>
</dbReference>
<dbReference type="InterPro" id="IPR016181">
    <property type="entry name" value="Acyl_CoA_acyltransferase"/>
</dbReference>
<proteinExistence type="predicted"/>
<dbReference type="PANTHER" id="PTHR43334">
    <property type="entry name" value="ACETATE--COA LIGASE [ADP-FORMING]"/>
    <property type="match status" value="1"/>
</dbReference>
<evidence type="ECO:0000313" key="6">
    <source>
        <dbReference type="Proteomes" id="UP001500795"/>
    </source>
</evidence>
<dbReference type="SMART" id="SM00881">
    <property type="entry name" value="CoA_binding"/>
    <property type="match status" value="1"/>
</dbReference>
<dbReference type="Gene3D" id="3.40.50.261">
    <property type="entry name" value="Succinyl-CoA synthetase domains"/>
    <property type="match status" value="2"/>
</dbReference>
<dbReference type="SUPFAM" id="SSF55729">
    <property type="entry name" value="Acyl-CoA N-acyltransferases (Nat)"/>
    <property type="match status" value="1"/>
</dbReference>
<protein>
    <submittedName>
        <fullName evidence="5">Bifunctional acetate--CoA ligase family protein/GNAT family N-acetyltransferase</fullName>
    </submittedName>
</protein>
<evidence type="ECO:0000256" key="1">
    <source>
        <dbReference type="ARBA" id="ARBA00022598"/>
    </source>
</evidence>
<name>A0ABP6WEA3_9GAMM</name>
<dbReference type="Pfam" id="PF00583">
    <property type="entry name" value="Acetyltransf_1"/>
    <property type="match status" value="1"/>
</dbReference>
<dbReference type="InterPro" id="IPR016102">
    <property type="entry name" value="Succinyl-CoA_synth-like"/>
</dbReference>
<reference evidence="6" key="1">
    <citation type="journal article" date="2019" name="Int. J. Syst. Evol. Microbiol.">
        <title>The Global Catalogue of Microorganisms (GCM) 10K type strain sequencing project: providing services to taxonomists for standard genome sequencing and annotation.</title>
        <authorList>
            <consortium name="The Broad Institute Genomics Platform"/>
            <consortium name="The Broad Institute Genome Sequencing Center for Infectious Disease"/>
            <person name="Wu L."/>
            <person name="Ma J."/>
        </authorList>
    </citation>
    <scope>NUCLEOTIDE SEQUENCE [LARGE SCALE GENOMIC DNA]</scope>
    <source>
        <strain evidence="6">JCM 17110</strain>
    </source>
</reference>
<evidence type="ECO:0000259" key="4">
    <source>
        <dbReference type="PROSITE" id="PS51186"/>
    </source>
</evidence>
<evidence type="ECO:0000256" key="2">
    <source>
        <dbReference type="ARBA" id="ARBA00022741"/>
    </source>
</evidence>
<dbReference type="InterPro" id="IPR013815">
    <property type="entry name" value="ATP_grasp_subdomain_1"/>
</dbReference>